<gene>
    <name evidence="1" type="ORF">FA95DRAFT_1613137</name>
</gene>
<protein>
    <submittedName>
        <fullName evidence="1">Uncharacterized protein</fullName>
    </submittedName>
</protein>
<evidence type="ECO:0000313" key="1">
    <source>
        <dbReference type="EMBL" id="KAI0038745.1"/>
    </source>
</evidence>
<evidence type="ECO:0000313" key="2">
    <source>
        <dbReference type="Proteomes" id="UP000814033"/>
    </source>
</evidence>
<keyword evidence="2" id="KW-1185">Reference proteome</keyword>
<dbReference type="EMBL" id="MU276422">
    <property type="protein sequence ID" value="KAI0038745.1"/>
    <property type="molecule type" value="Genomic_DNA"/>
</dbReference>
<sequence>MPTDWCKCSVCRTGPMGMTEQVTDIIRKHRLADEVRKRSRPQAPSLPPPPSHSTPSAAVPQCRCPTTDLDPPLYVYDPLLDASYPGFDLPDDNDDDPAQPASPAYSLDAELDDDRDYDPIRLQDDDFDPDVMEVDADERRPPEDVIEDDPFAARLFATRAEVFEAANSRAVETLDDDDDDDNPTPAFLDDDPAVRSAYIRIYVAGAFQGATRPIVHSMLESSYALLSSVSRRSGLELRGLE</sequence>
<reference evidence="1" key="2">
    <citation type="journal article" date="2022" name="New Phytol.">
        <title>Evolutionary transition to the ectomycorrhizal habit in the genomes of a hyperdiverse lineage of mushroom-forming fungi.</title>
        <authorList>
            <person name="Looney B."/>
            <person name="Miyauchi S."/>
            <person name="Morin E."/>
            <person name="Drula E."/>
            <person name="Courty P.E."/>
            <person name="Kohler A."/>
            <person name="Kuo A."/>
            <person name="LaButti K."/>
            <person name="Pangilinan J."/>
            <person name="Lipzen A."/>
            <person name="Riley R."/>
            <person name="Andreopoulos W."/>
            <person name="He G."/>
            <person name="Johnson J."/>
            <person name="Nolan M."/>
            <person name="Tritt A."/>
            <person name="Barry K.W."/>
            <person name="Grigoriev I.V."/>
            <person name="Nagy L.G."/>
            <person name="Hibbett D."/>
            <person name="Henrissat B."/>
            <person name="Matheny P.B."/>
            <person name="Labbe J."/>
            <person name="Martin F.M."/>
        </authorList>
    </citation>
    <scope>NUCLEOTIDE SEQUENCE</scope>
    <source>
        <strain evidence="1">FP105234-sp</strain>
    </source>
</reference>
<organism evidence="1 2">
    <name type="scientific">Auriscalpium vulgare</name>
    <dbReference type="NCBI Taxonomy" id="40419"/>
    <lineage>
        <taxon>Eukaryota</taxon>
        <taxon>Fungi</taxon>
        <taxon>Dikarya</taxon>
        <taxon>Basidiomycota</taxon>
        <taxon>Agaricomycotina</taxon>
        <taxon>Agaricomycetes</taxon>
        <taxon>Russulales</taxon>
        <taxon>Auriscalpiaceae</taxon>
        <taxon>Auriscalpium</taxon>
    </lineage>
</organism>
<reference evidence="1" key="1">
    <citation type="submission" date="2021-02" db="EMBL/GenBank/DDBJ databases">
        <authorList>
            <consortium name="DOE Joint Genome Institute"/>
            <person name="Ahrendt S."/>
            <person name="Looney B.P."/>
            <person name="Miyauchi S."/>
            <person name="Morin E."/>
            <person name="Drula E."/>
            <person name="Courty P.E."/>
            <person name="Chicoki N."/>
            <person name="Fauchery L."/>
            <person name="Kohler A."/>
            <person name="Kuo A."/>
            <person name="Labutti K."/>
            <person name="Pangilinan J."/>
            <person name="Lipzen A."/>
            <person name="Riley R."/>
            <person name="Andreopoulos W."/>
            <person name="He G."/>
            <person name="Johnson J."/>
            <person name="Barry K.W."/>
            <person name="Grigoriev I.V."/>
            <person name="Nagy L."/>
            <person name="Hibbett D."/>
            <person name="Henrissat B."/>
            <person name="Matheny P.B."/>
            <person name="Labbe J."/>
            <person name="Martin F."/>
        </authorList>
    </citation>
    <scope>NUCLEOTIDE SEQUENCE</scope>
    <source>
        <strain evidence="1">FP105234-sp</strain>
    </source>
</reference>
<dbReference type="Proteomes" id="UP000814033">
    <property type="component" value="Unassembled WGS sequence"/>
</dbReference>
<accession>A0ACB8R4S5</accession>
<name>A0ACB8R4S5_9AGAM</name>
<comment type="caution">
    <text evidence="1">The sequence shown here is derived from an EMBL/GenBank/DDBJ whole genome shotgun (WGS) entry which is preliminary data.</text>
</comment>
<proteinExistence type="predicted"/>
<feature type="non-terminal residue" evidence="1">
    <location>
        <position position="241"/>
    </location>
</feature>